<protein>
    <submittedName>
        <fullName evidence="2">Uncharacterized protein</fullName>
    </submittedName>
</protein>
<accession>A0AAP9RFS3</accession>
<organism evidence="2 3">
    <name type="scientific">Clostridium butyricum</name>
    <dbReference type="NCBI Taxonomy" id="1492"/>
    <lineage>
        <taxon>Bacteria</taxon>
        <taxon>Bacillati</taxon>
        <taxon>Bacillota</taxon>
        <taxon>Clostridia</taxon>
        <taxon>Eubacteriales</taxon>
        <taxon>Clostridiaceae</taxon>
        <taxon>Clostridium</taxon>
    </lineage>
</organism>
<feature type="transmembrane region" description="Helical" evidence="1">
    <location>
        <begin position="68"/>
        <end position="91"/>
    </location>
</feature>
<gene>
    <name evidence="2" type="ORF">FF104_12025</name>
</gene>
<keyword evidence="1" id="KW-0472">Membrane</keyword>
<dbReference type="Proteomes" id="UP000515243">
    <property type="component" value="Chromosome 1"/>
</dbReference>
<feature type="transmembrane region" description="Helical" evidence="1">
    <location>
        <begin position="106"/>
        <end position="127"/>
    </location>
</feature>
<name>A0AAP9RFS3_CLOBU</name>
<dbReference type="GeneID" id="92944904"/>
<evidence type="ECO:0000313" key="3">
    <source>
        <dbReference type="Proteomes" id="UP000515243"/>
    </source>
</evidence>
<dbReference type="RefSeq" id="WP_035761864.1">
    <property type="nucleotide sequence ID" value="NZ_AP019716.1"/>
</dbReference>
<evidence type="ECO:0000256" key="1">
    <source>
        <dbReference type="SAM" id="Phobius"/>
    </source>
</evidence>
<evidence type="ECO:0000313" key="2">
    <source>
        <dbReference type="EMBL" id="QMW91667.1"/>
    </source>
</evidence>
<sequence>MLKKVIMIIVALFVFYIFNYTCKACSAYFPKSRCKKYIYIKNNILADILIAKSVSTDKFVSTFDYNKMSIIGIISYVIIEPINLANFIIILQRGFMEGNSLYLETINYISMACLGLVDIIFLIVLFINTGKCKNR</sequence>
<reference evidence="2 3" key="1">
    <citation type="submission" date="2019-05" db="EMBL/GenBank/DDBJ databases">
        <authorList>
            <person name="Schori C."/>
            <person name="Ahrens C."/>
        </authorList>
    </citation>
    <scope>NUCLEOTIDE SEQUENCE [LARGE SCALE GENOMIC DNA]</scope>
    <source>
        <strain evidence="2 3">DSM 10702</strain>
    </source>
</reference>
<dbReference type="EMBL" id="CP040626">
    <property type="protein sequence ID" value="QMW91667.1"/>
    <property type="molecule type" value="Genomic_DNA"/>
</dbReference>
<keyword evidence="1" id="KW-1133">Transmembrane helix</keyword>
<feature type="transmembrane region" description="Helical" evidence="1">
    <location>
        <begin position="6"/>
        <end position="29"/>
    </location>
</feature>
<proteinExistence type="predicted"/>
<dbReference type="AlphaFoldDB" id="A0AAP9RFS3"/>
<keyword evidence="1" id="KW-0812">Transmembrane</keyword>